<gene>
    <name evidence="1" type="ORF">E5329_22255</name>
</gene>
<reference evidence="1" key="1">
    <citation type="submission" date="2019-04" db="EMBL/GenBank/DDBJ databases">
        <title>Microbes associate with the intestines of laboratory mice.</title>
        <authorList>
            <person name="Navarre W."/>
            <person name="Wong E."/>
            <person name="Huang K."/>
            <person name="Tropini C."/>
            <person name="Ng K."/>
            <person name="Yu B."/>
        </authorList>
    </citation>
    <scope>NUCLEOTIDE SEQUENCE</scope>
    <source>
        <strain evidence="1">NM01_1-7b</strain>
    </source>
</reference>
<sequence length="307" mass="34086">MSYILQTSHLSKTIDGKQLVTDVNIHVKKGEVYGFLGPNGAGKTTVMKMLTNLWKPTSGTVALFGKALEKTSYEVLKRMGSIIEFPTFYDHMSGKDNLQLHCEYMGYYNKGSVEEALQMLGLSDAADKPAGSYSLGMKQRLGIARAILCKPELVILDEPTNGLDPAGMKQIRDLFRMLCTEYGMTLMISSHLLPEIESIADTVGVIHHGKMMKEISMKEIAETNTAYIELAVEDTKKAAYVLAEKMQLSNFKIVNDSGIRIYEQGVTTQKISRELMANDVEIASISQHTETLEDYFLKITSEVGKSC</sequence>
<keyword evidence="1" id="KW-0547">Nucleotide-binding</keyword>
<dbReference type="Proteomes" id="UP000304953">
    <property type="component" value="Unassembled WGS sequence"/>
</dbReference>
<accession>A0AC61RRG8</accession>
<proteinExistence type="predicted"/>
<keyword evidence="1" id="KW-0067">ATP-binding</keyword>
<evidence type="ECO:0000313" key="1">
    <source>
        <dbReference type="EMBL" id="TGY91193.1"/>
    </source>
</evidence>
<dbReference type="EMBL" id="SRYA01000066">
    <property type="protein sequence ID" value="TGY91193.1"/>
    <property type="molecule type" value="Genomic_DNA"/>
</dbReference>
<name>A0AC61RRG8_9FIRM</name>
<keyword evidence="2" id="KW-1185">Reference proteome</keyword>
<comment type="caution">
    <text evidence="1">The sequence shown here is derived from an EMBL/GenBank/DDBJ whole genome shotgun (WGS) entry which is preliminary data.</text>
</comment>
<organism evidence="1 2">
    <name type="scientific">Petralouisia muris</name>
    <dbReference type="NCBI Taxonomy" id="3032872"/>
    <lineage>
        <taxon>Bacteria</taxon>
        <taxon>Bacillati</taxon>
        <taxon>Bacillota</taxon>
        <taxon>Clostridia</taxon>
        <taxon>Lachnospirales</taxon>
        <taxon>Lachnospiraceae</taxon>
        <taxon>Petralouisia</taxon>
    </lineage>
</organism>
<evidence type="ECO:0000313" key="2">
    <source>
        <dbReference type="Proteomes" id="UP000304953"/>
    </source>
</evidence>
<protein>
    <submittedName>
        <fullName evidence="1">ABC transporter ATP-binding protein</fullName>
    </submittedName>
</protein>